<evidence type="ECO:0000256" key="8">
    <source>
        <dbReference type="ARBA" id="ARBA00034617"/>
    </source>
</evidence>
<comment type="catalytic activity">
    <reaction evidence="9">
        <text>ATP + H2O = ADP + phosphate + H(+)</text>
        <dbReference type="Rhea" id="RHEA:13065"/>
        <dbReference type="ChEBI" id="CHEBI:15377"/>
        <dbReference type="ChEBI" id="CHEBI:15378"/>
        <dbReference type="ChEBI" id="CHEBI:30616"/>
        <dbReference type="ChEBI" id="CHEBI:43474"/>
        <dbReference type="ChEBI" id="CHEBI:456216"/>
        <dbReference type="EC" id="5.6.2.3"/>
    </reaction>
</comment>
<feature type="domain" description="Helicase HerA central" evidence="11">
    <location>
        <begin position="123"/>
        <end position="325"/>
    </location>
</feature>
<keyword evidence="4 13" id="KW-0347">Helicase</keyword>
<dbReference type="Gene3D" id="3.40.50.300">
    <property type="entry name" value="P-loop containing nucleotide triphosphate hydrolases"/>
    <property type="match status" value="2"/>
</dbReference>
<dbReference type="GO" id="GO:0016787">
    <property type="term" value="F:hydrolase activity"/>
    <property type="evidence" value="ECO:0007669"/>
    <property type="project" value="UniProtKB-KW"/>
</dbReference>
<dbReference type="GO" id="GO:0005524">
    <property type="term" value="F:ATP binding"/>
    <property type="evidence" value="ECO:0007669"/>
    <property type="project" value="UniProtKB-KW"/>
</dbReference>
<dbReference type="GO" id="GO:0043139">
    <property type="term" value="F:5'-3' DNA helicase activity"/>
    <property type="evidence" value="ECO:0007669"/>
    <property type="project" value="UniProtKB-EC"/>
</dbReference>
<evidence type="ECO:0000259" key="12">
    <source>
        <dbReference type="Pfam" id="PF05872"/>
    </source>
</evidence>
<organism evidence="13 14">
    <name type="scientific">Thermofilum adornatum 1505</name>
    <dbReference type="NCBI Taxonomy" id="697581"/>
    <lineage>
        <taxon>Archaea</taxon>
        <taxon>Thermoproteota</taxon>
        <taxon>Thermoprotei</taxon>
        <taxon>Thermofilales</taxon>
        <taxon>Thermofilaceae</taxon>
        <taxon>Thermofilum</taxon>
    </lineage>
</organism>
<dbReference type="Proteomes" id="UP000266720">
    <property type="component" value="Chromosome"/>
</dbReference>
<comment type="catalytic activity">
    <reaction evidence="10">
        <text>ATP + H2O = ADP + phosphate + H(+)</text>
        <dbReference type="Rhea" id="RHEA:13065"/>
        <dbReference type="ChEBI" id="CHEBI:15377"/>
        <dbReference type="ChEBI" id="CHEBI:15378"/>
        <dbReference type="ChEBI" id="CHEBI:30616"/>
        <dbReference type="ChEBI" id="CHEBI:43474"/>
        <dbReference type="ChEBI" id="CHEBI:456216"/>
        <dbReference type="EC" id="5.6.2.4"/>
    </reaction>
</comment>
<dbReference type="AlphaFoldDB" id="A0A3G1A512"/>
<evidence type="ECO:0000256" key="7">
    <source>
        <dbReference type="ARBA" id="ARBA00023235"/>
    </source>
</evidence>
<keyword evidence="2" id="KW-0547">Nucleotide-binding</keyword>
<evidence type="ECO:0000256" key="5">
    <source>
        <dbReference type="ARBA" id="ARBA00022840"/>
    </source>
</evidence>
<dbReference type="InterPro" id="IPR033186">
    <property type="entry name" value="HerA_C"/>
</dbReference>
<evidence type="ECO:0000256" key="4">
    <source>
        <dbReference type="ARBA" id="ARBA00022806"/>
    </source>
</evidence>
<evidence type="ECO:0000256" key="10">
    <source>
        <dbReference type="ARBA" id="ARBA00048988"/>
    </source>
</evidence>
<dbReference type="RefSeq" id="WP_052886760.1">
    <property type="nucleotide sequence ID" value="NZ_CP007493.1"/>
</dbReference>
<dbReference type="InterPro" id="IPR002789">
    <property type="entry name" value="HerA_central"/>
</dbReference>
<evidence type="ECO:0000256" key="2">
    <source>
        <dbReference type="ARBA" id="ARBA00022741"/>
    </source>
</evidence>
<evidence type="ECO:0000256" key="1">
    <source>
        <dbReference type="ARBA" id="ARBA00007816"/>
    </source>
</evidence>
<dbReference type="SUPFAM" id="SSF52540">
    <property type="entry name" value="P-loop containing nucleoside triphosphate hydrolases"/>
    <property type="match status" value="1"/>
</dbReference>
<protein>
    <submittedName>
        <fullName evidence="13">Bipolar DNA helicase</fullName>
    </submittedName>
</protein>
<dbReference type="GeneID" id="25406236"/>
<keyword evidence="6" id="KW-0238">DNA-binding</keyword>
<proteinExistence type="inferred from homology"/>
<dbReference type="PANTHER" id="PTHR42957">
    <property type="entry name" value="HELICASE MJ1565-RELATED"/>
    <property type="match status" value="1"/>
</dbReference>
<dbReference type="InterPro" id="IPR027417">
    <property type="entry name" value="P-loop_NTPase"/>
</dbReference>
<name>A0A3G1A512_9CREN</name>
<comment type="catalytic activity">
    <reaction evidence="8">
        <text>Couples ATP hydrolysis with the unwinding of duplex DNA by translocating in the 3'-5' direction.</text>
        <dbReference type="EC" id="5.6.2.4"/>
    </reaction>
</comment>
<evidence type="ECO:0000259" key="11">
    <source>
        <dbReference type="Pfam" id="PF01935"/>
    </source>
</evidence>
<keyword evidence="5" id="KW-0067">ATP-binding</keyword>
<evidence type="ECO:0000313" key="13">
    <source>
        <dbReference type="EMBL" id="AJB41859.1"/>
    </source>
</evidence>
<dbReference type="GO" id="GO:0043138">
    <property type="term" value="F:3'-5' DNA helicase activity"/>
    <property type="evidence" value="ECO:0007669"/>
    <property type="project" value="UniProtKB-EC"/>
</dbReference>
<reference evidence="14" key="1">
    <citation type="book" date="2010" name="EXTREMOPHILES" publisher="0:0-0">
        <title>Complete genome sequences of ten hyperthermophilic archaea reveal their metabolic capabilities and possible ecological roles.</title>
        <editorList>
            <person name="?"/>
        </editorList>
        <authorList>
            <person name="Ravin N.V."/>
            <person name="Mardanov A.V."/>
            <person name="Bonch-Osmolovskaya E.A."/>
            <person name="Skryabin K.G."/>
        </authorList>
    </citation>
    <scope>NUCLEOTIDE SEQUENCE [LARGE SCALE GENOMIC DNA]</scope>
    <source>
        <strain evidence="14">1505</strain>
    </source>
</reference>
<accession>A0A3G1A512</accession>
<sequence length="559" mass="62416">MEVGRVTNVYGQSLVRFGVQEEKLEHIAKPGVYVKMEITRGWAYAMVVSFNLLDELYRKSRIIEELEGYPEIRPTRNELVAMLVGFHDGKSFIRGVPELPKPGQKVYLATAEELSRLTSNGEIKIGKLSQNPEVPYTLSLNMLCSRHFAVLAMTGAGKSNTVAVILGEISEKFPYARVLVIDTHNEYIPMAEASSNIRVISPAGRIAKLLEARYGIKPQPLEVPLWSLGLEEVAGILKLDPSRATKQIMYLRNAVQEARRQRYSHASTDDPIYYTPEELLEILEKTSARNKYDRSLDDLILKLEMLLENTELFYITRPRTSDKLYSSLSMEEPRKSLETYMGIYSSLLSPGITLLSLGGLSSDIQTSTVATVLKSFWRIITASVLAGKPQPTLIIIEEAHNYVPQGKWSPAKEIIEKIAKEGRKFGIGLGIVSQRPRELSQTVLAQCGTLIALRTANPKDQEYILGSMEDVMQEMVQGLSGLMTGEALISGSAATIPGIVKVDNFTERFGYTLGGKDIDWNKAWTTPPEKLDLADYLLGTEEQEEQQKTTTIEDFLGKQ</sequence>
<dbReference type="GO" id="GO:0003677">
    <property type="term" value="F:DNA binding"/>
    <property type="evidence" value="ECO:0007669"/>
    <property type="project" value="UniProtKB-KW"/>
</dbReference>
<dbReference type="Pfam" id="PF01935">
    <property type="entry name" value="DUF87"/>
    <property type="match status" value="1"/>
</dbReference>
<evidence type="ECO:0000256" key="9">
    <source>
        <dbReference type="ARBA" id="ARBA00048954"/>
    </source>
</evidence>
<evidence type="ECO:0000256" key="6">
    <source>
        <dbReference type="ARBA" id="ARBA00023125"/>
    </source>
</evidence>
<comment type="similarity">
    <text evidence="1">Belongs to the HerA family.</text>
</comment>
<feature type="domain" description="Helicase HerA-like C-terminal" evidence="12">
    <location>
        <begin position="396"/>
        <end position="491"/>
    </location>
</feature>
<evidence type="ECO:0000313" key="14">
    <source>
        <dbReference type="Proteomes" id="UP000266720"/>
    </source>
</evidence>
<evidence type="ECO:0000256" key="3">
    <source>
        <dbReference type="ARBA" id="ARBA00022801"/>
    </source>
</evidence>
<dbReference type="KEGG" id="tcb:TCARB_0807"/>
<dbReference type="STRING" id="697581.TCARB_0807"/>
<gene>
    <name evidence="13" type="ORF">TCARB_0807</name>
</gene>
<dbReference type="Pfam" id="PF05872">
    <property type="entry name" value="HerA_C"/>
    <property type="match status" value="1"/>
</dbReference>
<dbReference type="PANTHER" id="PTHR42957:SF1">
    <property type="entry name" value="HELICASE MJ1565-RELATED"/>
    <property type="match status" value="1"/>
</dbReference>
<dbReference type="EMBL" id="CP007493">
    <property type="protein sequence ID" value="AJB41859.1"/>
    <property type="molecule type" value="Genomic_DNA"/>
</dbReference>
<keyword evidence="7" id="KW-0413">Isomerase</keyword>
<dbReference type="InterPro" id="IPR008571">
    <property type="entry name" value="HerA-like"/>
</dbReference>
<keyword evidence="3" id="KW-0378">Hydrolase</keyword>